<evidence type="ECO:0000256" key="1">
    <source>
        <dbReference type="SAM" id="SignalP"/>
    </source>
</evidence>
<protein>
    <submittedName>
        <fullName evidence="2">Uncharacterized protein</fullName>
    </submittedName>
</protein>
<gene>
    <name evidence="2" type="ORF">TNIN_158071</name>
</gene>
<organism evidence="2 3">
    <name type="scientific">Trichonephila inaurata madagascariensis</name>
    <dbReference type="NCBI Taxonomy" id="2747483"/>
    <lineage>
        <taxon>Eukaryota</taxon>
        <taxon>Metazoa</taxon>
        <taxon>Ecdysozoa</taxon>
        <taxon>Arthropoda</taxon>
        <taxon>Chelicerata</taxon>
        <taxon>Arachnida</taxon>
        <taxon>Araneae</taxon>
        <taxon>Araneomorphae</taxon>
        <taxon>Entelegynae</taxon>
        <taxon>Araneoidea</taxon>
        <taxon>Nephilidae</taxon>
        <taxon>Trichonephila</taxon>
        <taxon>Trichonephila inaurata</taxon>
    </lineage>
</organism>
<dbReference type="EMBL" id="BMAV01025918">
    <property type="protein sequence ID" value="GFS45883.1"/>
    <property type="molecule type" value="Genomic_DNA"/>
</dbReference>
<keyword evidence="1" id="KW-0732">Signal</keyword>
<feature type="chain" id="PRO_5036443169" evidence="1">
    <location>
        <begin position="23"/>
        <end position="133"/>
    </location>
</feature>
<name>A0A8X6MEY3_9ARAC</name>
<proteinExistence type="predicted"/>
<accession>A0A8X6MEY3</accession>
<feature type="signal peptide" evidence="1">
    <location>
        <begin position="1"/>
        <end position="22"/>
    </location>
</feature>
<sequence length="133" mass="15044">MEFHSPFIYLLIFHFLRLHCSTDVRSIISTKDCDSEGYGNKILYVPPQEKLQGVSGGLGGQGTKLCHSHQYTQSRDVKVHRLGGHEQGCVNEGKAILLESKTLEISTELREQPQLQQIQGTFNGRRFLSEENK</sequence>
<keyword evidence="3" id="KW-1185">Reference proteome</keyword>
<evidence type="ECO:0000313" key="3">
    <source>
        <dbReference type="Proteomes" id="UP000886998"/>
    </source>
</evidence>
<reference evidence="2" key="1">
    <citation type="submission" date="2020-08" db="EMBL/GenBank/DDBJ databases">
        <title>Multicomponent nature underlies the extraordinary mechanical properties of spider dragline silk.</title>
        <authorList>
            <person name="Kono N."/>
            <person name="Nakamura H."/>
            <person name="Mori M."/>
            <person name="Yoshida Y."/>
            <person name="Ohtoshi R."/>
            <person name="Malay A.D."/>
            <person name="Moran D.A.P."/>
            <person name="Tomita M."/>
            <person name="Numata K."/>
            <person name="Arakawa K."/>
        </authorList>
    </citation>
    <scope>NUCLEOTIDE SEQUENCE</scope>
</reference>
<comment type="caution">
    <text evidence="2">The sequence shown here is derived from an EMBL/GenBank/DDBJ whole genome shotgun (WGS) entry which is preliminary data.</text>
</comment>
<dbReference type="AlphaFoldDB" id="A0A8X6MEY3"/>
<dbReference type="Proteomes" id="UP000886998">
    <property type="component" value="Unassembled WGS sequence"/>
</dbReference>
<evidence type="ECO:0000313" key="2">
    <source>
        <dbReference type="EMBL" id="GFS45883.1"/>
    </source>
</evidence>